<keyword evidence="1" id="KW-0472">Membrane</keyword>
<dbReference type="Proteomes" id="UP000007952">
    <property type="component" value="Chromosome"/>
</dbReference>
<sequence length="203" mass="22786">MAGKHLIMGGIGAAGTGVAGTSAYLYGFRGDTLETRVKNHFKDQKHMVILSFSLREEWTKFKELYSRLDGDKPEGIDKEKISRWCEDKLVSRDDASFELVKKWCVIDSRTAQAKAAGEGRKPISLLGADQTQAWKSAWSDYNSKKTNSGLEIKDSTFVSEEKGADATGGTALQKWCETKASQHMYEYLGEEKGYEKYRAWCTK</sequence>
<dbReference type="HOGENOM" id="CLU_098620_4_1_14"/>
<dbReference type="BioCyc" id="MHAE859194:G1GR7-636-MONOMER"/>
<dbReference type="EMBL" id="CP002808">
    <property type="protein sequence ID" value="AEG72916.1"/>
    <property type="molecule type" value="Genomic_DNA"/>
</dbReference>
<evidence type="ECO:0000313" key="3">
    <source>
        <dbReference type="Proteomes" id="UP000007952"/>
    </source>
</evidence>
<protein>
    <submittedName>
        <fullName evidence="2">Uncharacterized protein</fullName>
    </submittedName>
</protein>
<reference key="2">
    <citation type="submission" date="2011-05" db="EMBL/GenBank/DDBJ databases">
        <title>The Genome of Mycoplasma haemofelis Strain Ohio2, a pathogenic hemoplasma of the cat.</title>
        <authorList>
            <person name="Santos A.P."/>
            <person name="Guimaraes A.M.S."/>
            <person name="SanMiguel P.J."/>
            <person name="Martin S.W."/>
            <person name="Messick J.B."/>
        </authorList>
    </citation>
    <scope>NUCLEOTIDE SEQUENCE</scope>
    <source>
        <strain>Ohio2</strain>
    </source>
</reference>
<dbReference type="KEGG" id="mhf:MHF_0644"/>
<keyword evidence="1" id="KW-1133">Transmembrane helix</keyword>
<dbReference type="STRING" id="859194.MHF_0644"/>
<evidence type="ECO:0000256" key="1">
    <source>
        <dbReference type="SAM" id="Phobius"/>
    </source>
</evidence>
<gene>
    <name evidence="2" type="ordered locus">MHF_0644</name>
</gene>
<feature type="transmembrane region" description="Helical" evidence="1">
    <location>
        <begin position="6"/>
        <end position="28"/>
    </location>
</feature>
<reference evidence="2 3" key="1">
    <citation type="journal article" date="2011" name="J. Bacteriol.">
        <title>Complete genome sequences of two hemotropic Mycoplasmas, Mycoplasma haemofelis strain Ohio2 and Mycoplasma suis strain Illinois.</title>
        <authorList>
            <person name="Messick J.B."/>
            <person name="Santos A.P."/>
            <person name="Guimaraes A.M."/>
        </authorList>
    </citation>
    <scope>NUCLEOTIDE SEQUENCE [LARGE SCALE GENOMIC DNA]</scope>
    <source>
        <strain evidence="2 3">Ohio2</strain>
    </source>
</reference>
<organism evidence="2 3">
    <name type="scientific">Mycoplasma haemofelis (strain Ohio2)</name>
    <dbReference type="NCBI Taxonomy" id="859194"/>
    <lineage>
        <taxon>Bacteria</taxon>
        <taxon>Bacillati</taxon>
        <taxon>Mycoplasmatota</taxon>
        <taxon>Mollicutes</taxon>
        <taxon>Mycoplasmataceae</taxon>
        <taxon>Mycoplasma</taxon>
    </lineage>
</organism>
<proteinExistence type="predicted"/>
<evidence type="ECO:0000313" key="2">
    <source>
        <dbReference type="EMBL" id="AEG72916.1"/>
    </source>
</evidence>
<accession>F6FI68</accession>
<keyword evidence="1" id="KW-0812">Transmembrane</keyword>
<dbReference type="AlphaFoldDB" id="F6FI68"/>
<name>F6FI68_MYCHI</name>